<reference evidence="2" key="2">
    <citation type="journal article" date="2015" name="Fish Shellfish Immunol.">
        <title>Early steps in the European eel (Anguilla anguilla)-Vibrio vulnificus interaction in the gills: Role of the RtxA13 toxin.</title>
        <authorList>
            <person name="Callol A."/>
            <person name="Pajuelo D."/>
            <person name="Ebbesson L."/>
            <person name="Teles M."/>
            <person name="MacKenzie S."/>
            <person name="Amaro C."/>
        </authorList>
    </citation>
    <scope>NUCLEOTIDE SEQUENCE</scope>
</reference>
<organism evidence="2">
    <name type="scientific">Anguilla anguilla</name>
    <name type="common">European freshwater eel</name>
    <name type="synonym">Muraena anguilla</name>
    <dbReference type="NCBI Taxonomy" id="7936"/>
    <lineage>
        <taxon>Eukaryota</taxon>
        <taxon>Metazoa</taxon>
        <taxon>Chordata</taxon>
        <taxon>Craniata</taxon>
        <taxon>Vertebrata</taxon>
        <taxon>Euteleostomi</taxon>
        <taxon>Actinopterygii</taxon>
        <taxon>Neopterygii</taxon>
        <taxon>Teleostei</taxon>
        <taxon>Anguilliformes</taxon>
        <taxon>Anguillidae</taxon>
        <taxon>Anguilla</taxon>
    </lineage>
</organism>
<evidence type="ECO:0000313" key="2">
    <source>
        <dbReference type="EMBL" id="JAH46806.1"/>
    </source>
</evidence>
<dbReference type="EMBL" id="GBXM01061771">
    <property type="protein sequence ID" value="JAH46806.1"/>
    <property type="molecule type" value="Transcribed_RNA"/>
</dbReference>
<evidence type="ECO:0000256" key="1">
    <source>
        <dbReference type="SAM" id="MobiDB-lite"/>
    </source>
</evidence>
<reference evidence="2" key="1">
    <citation type="submission" date="2014-11" db="EMBL/GenBank/DDBJ databases">
        <authorList>
            <person name="Amaro Gonzalez C."/>
        </authorList>
    </citation>
    <scope>NUCLEOTIDE SEQUENCE</scope>
</reference>
<accession>A0A0E9SZS1</accession>
<protein>
    <submittedName>
        <fullName evidence="2">Uncharacterized protein</fullName>
    </submittedName>
</protein>
<sequence length="25" mass="2805">MPPFQPVTPSDFCPARAAPTRRQPH</sequence>
<proteinExistence type="predicted"/>
<dbReference type="AlphaFoldDB" id="A0A0E9SZS1"/>
<name>A0A0E9SZS1_ANGAN</name>
<feature type="region of interest" description="Disordered" evidence="1">
    <location>
        <begin position="1"/>
        <end position="25"/>
    </location>
</feature>